<accession>A0A8H5BHE6</accession>
<dbReference type="SUPFAM" id="SSF53098">
    <property type="entry name" value="Ribonuclease H-like"/>
    <property type="match status" value="1"/>
</dbReference>
<dbReference type="AlphaFoldDB" id="A0A8H5BHE6"/>
<evidence type="ECO:0000256" key="2">
    <source>
        <dbReference type="ARBA" id="ARBA00022723"/>
    </source>
</evidence>
<dbReference type="InterPro" id="IPR012337">
    <property type="entry name" value="RNaseH-like_sf"/>
</dbReference>
<keyword evidence="3" id="KW-0863">Zinc-finger</keyword>
<dbReference type="OrthoDB" id="2677917at2759"/>
<dbReference type="Proteomes" id="UP000559256">
    <property type="component" value="Unassembled WGS sequence"/>
</dbReference>
<evidence type="ECO:0000313" key="8">
    <source>
        <dbReference type="Proteomes" id="UP000559256"/>
    </source>
</evidence>
<reference evidence="7 8" key="1">
    <citation type="journal article" date="2020" name="ISME J.">
        <title>Uncovering the hidden diversity of litter-decomposition mechanisms in mushroom-forming fungi.</title>
        <authorList>
            <person name="Floudas D."/>
            <person name="Bentzer J."/>
            <person name="Ahren D."/>
            <person name="Johansson T."/>
            <person name="Persson P."/>
            <person name="Tunlid A."/>
        </authorList>
    </citation>
    <scope>NUCLEOTIDE SEQUENCE [LARGE SCALE GENOMIC DNA]</scope>
    <source>
        <strain evidence="7 8">CBS 291.85</strain>
    </source>
</reference>
<protein>
    <submittedName>
        <fullName evidence="7">Uncharacterized protein</fullName>
    </submittedName>
</protein>
<sequence>MTSPKATVIDVDDEDDDDSDSSVEEVLQEETDEAELGLSLTTKAERLMKGWHSVVYAFFEPIPTVEYIKGRKCQVFTCSSPSCKKKIHQFQDTGDVKATKTLQNHVNTCKAWGPDAIATVKELTVPDARKSLSRYLRDGTITTAFQRGRKGRGTVTYSHKQQTRAETRAELVRWVAESSRPFAIVKDRGFQCLMKTGRPGYYLPHPTTIAWDIKTVFAKTRLRIALMLKLMKTIKEYDGDLNFATDAWTSPNHRAYVAVSVHLEKEGVPISVLLDFVEVAKKTDGMNEVEHALLDLAVGVDLEDLQTRLKEAEEGGEVVNNDPDLVVDMMEGMSPAEKEELRQQIVPVQQVVVKFRKTSYKIINSPTGLLPEWRHILHEEKQPQTVIPHDVTTRWNSSCDMIEYCIEKKKYYRAITSEDLENGLQQYALTKREWKLAEQLKDVLEIDRKFTEWALNTTLDPAIRAAVSLAKKTLNKYYGKFDYSEVYRVAMGE</sequence>
<evidence type="ECO:0000256" key="4">
    <source>
        <dbReference type="ARBA" id="ARBA00022833"/>
    </source>
</evidence>
<keyword evidence="4" id="KW-0862">Zinc</keyword>
<dbReference type="PANTHER" id="PTHR46481:SF10">
    <property type="entry name" value="ZINC FINGER BED DOMAIN-CONTAINING PROTEIN 39"/>
    <property type="match status" value="1"/>
</dbReference>
<evidence type="ECO:0000256" key="6">
    <source>
        <dbReference type="SAM" id="MobiDB-lite"/>
    </source>
</evidence>
<evidence type="ECO:0000256" key="1">
    <source>
        <dbReference type="ARBA" id="ARBA00004123"/>
    </source>
</evidence>
<keyword evidence="8" id="KW-1185">Reference proteome</keyword>
<evidence type="ECO:0000313" key="7">
    <source>
        <dbReference type="EMBL" id="KAF5323229.1"/>
    </source>
</evidence>
<dbReference type="GO" id="GO:0008270">
    <property type="term" value="F:zinc ion binding"/>
    <property type="evidence" value="ECO:0007669"/>
    <property type="project" value="UniProtKB-KW"/>
</dbReference>
<name>A0A8H5BHE6_9AGAR</name>
<evidence type="ECO:0000256" key="3">
    <source>
        <dbReference type="ARBA" id="ARBA00022771"/>
    </source>
</evidence>
<dbReference type="PANTHER" id="PTHR46481">
    <property type="entry name" value="ZINC FINGER BED DOMAIN-CONTAINING PROTEIN 4"/>
    <property type="match status" value="1"/>
</dbReference>
<organism evidence="7 8">
    <name type="scientific">Tetrapyrgos nigripes</name>
    <dbReference type="NCBI Taxonomy" id="182062"/>
    <lineage>
        <taxon>Eukaryota</taxon>
        <taxon>Fungi</taxon>
        <taxon>Dikarya</taxon>
        <taxon>Basidiomycota</taxon>
        <taxon>Agaricomycotina</taxon>
        <taxon>Agaricomycetes</taxon>
        <taxon>Agaricomycetidae</taxon>
        <taxon>Agaricales</taxon>
        <taxon>Marasmiineae</taxon>
        <taxon>Marasmiaceae</taxon>
        <taxon>Tetrapyrgos</taxon>
    </lineage>
</organism>
<keyword evidence="2" id="KW-0479">Metal-binding</keyword>
<keyword evidence="5" id="KW-0539">Nucleus</keyword>
<dbReference type="InterPro" id="IPR052035">
    <property type="entry name" value="ZnF_BED_domain_contain"/>
</dbReference>
<proteinExistence type="predicted"/>
<dbReference type="EMBL" id="JAACJM010000394">
    <property type="protein sequence ID" value="KAF5323229.1"/>
    <property type="molecule type" value="Genomic_DNA"/>
</dbReference>
<comment type="subcellular location">
    <subcellularLocation>
        <location evidence="1">Nucleus</location>
    </subcellularLocation>
</comment>
<evidence type="ECO:0000256" key="5">
    <source>
        <dbReference type="ARBA" id="ARBA00023242"/>
    </source>
</evidence>
<feature type="region of interest" description="Disordered" evidence="6">
    <location>
        <begin position="1"/>
        <end position="31"/>
    </location>
</feature>
<dbReference type="GO" id="GO:0005634">
    <property type="term" value="C:nucleus"/>
    <property type="evidence" value="ECO:0007669"/>
    <property type="project" value="UniProtKB-SubCell"/>
</dbReference>
<feature type="compositionally biased region" description="Acidic residues" evidence="6">
    <location>
        <begin position="10"/>
        <end position="31"/>
    </location>
</feature>
<dbReference type="SUPFAM" id="SSF140996">
    <property type="entry name" value="Hermes dimerisation domain"/>
    <property type="match status" value="1"/>
</dbReference>
<gene>
    <name evidence="7" type="ORF">D9758_018099</name>
</gene>
<comment type="caution">
    <text evidence="7">The sequence shown here is derived from an EMBL/GenBank/DDBJ whole genome shotgun (WGS) entry which is preliminary data.</text>
</comment>